<reference evidence="1 2" key="1">
    <citation type="submission" date="2015-08" db="EMBL/GenBank/DDBJ databases">
        <title>Next Generation Sequencing and Analysis of the Genome of Puccinia sorghi L Schw, the Causal Agent of Maize Common Rust.</title>
        <authorList>
            <person name="Rochi L."/>
            <person name="Burguener G."/>
            <person name="Darino M."/>
            <person name="Turjanski A."/>
            <person name="Kreff E."/>
            <person name="Dieguez M.J."/>
            <person name="Sacco F."/>
        </authorList>
    </citation>
    <scope>NUCLEOTIDE SEQUENCE [LARGE SCALE GENOMIC DNA]</scope>
    <source>
        <strain evidence="1 2">RO10H11247</strain>
    </source>
</reference>
<keyword evidence="2" id="KW-1185">Reference proteome</keyword>
<organism evidence="1 2">
    <name type="scientific">Puccinia sorghi</name>
    <dbReference type="NCBI Taxonomy" id="27349"/>
    <lineage>
        <taxon>Eukaryota</taxon>
        <taxon>Fungi</taxon>
        <taxon>Dikarya</taxon>
        <taxon>Basidiomycota</taxon>
        <taxon>Pucciniomycotina</taxon>
        <taxon>Pucciniomycetes</taxon>
        <taxon>Pucciniales</taxon>
        <taxon>Pucciniaceae</taxon>
        <taxon>Puccinia</taxon>
    </lineage>
</organism>
<comment type="caution">
    <text evidence="1">The sequence shown here is derived from an EMBL/GenBank/DDBJ whole genome shotgun (WGS) entry which is preliminary data.</text>
</comment>
<name>A0A0L6VMZ3_9BASI</name>
<evidence type="ECO:0000313" key="2">
    <source>
        <dbReference type="Proteomes" id="UP000037035"/>
    </source>
</evidence>
<dbReference type="Proteomes" id="UP000037035">
    <property type="component" value="Unassembled WGS sequence"/>
</dbReference>
<proteinExistence type="predicted"/>
<sequence>MYDNIYFNFPNEYYPLDGTNQPFFFFFHSNLMMHLRLASIQSLDFLSIGSKFDWLEHSKIEELMFSNPNVLIQKTINFYVAFLLQDKKGKYNNYEKLFSTNSETFWIAMVILPLCLKLVVICAQNSLINCLQLGFMSYIGYDLLESQLLNGDAEEGETILMYADWTKEFKIEGGTTGLNRVLKKVKHVFELTNKHKHMIILKANILRRHCIKTLLMGIRIKNIIDLTDKRISNHTSLEDTLQIFFLEIYLLAFTTAFPFLRDRFLLPKKKRFLFSLISQFPKISTPRIAYHTPHSFLLHSQILLTRATKSITNNGQHRSSHCNHCRRCRYSHCLTTLE</sequence>
<evidence type="ECO:0000313" key="1">
    <source>
        <dbReference type="EMBL" id="KNZ61480.1"/>
    </source>
</evidence>
<dbReference type="AlphaFoldDB" id="A0A0L6VMZ3"/>
<protein>
    <submittedName>
        <fullName evidence="1">Uncharacterized protein</fullName>
    </submittedName>
</protein>
<gene>
    <name evidence="1" type="ORF">VP01_1394g2</name>
</gene>
<dbReference type="EMBL" id="LAVV01004387">
    <property type="protein sequence ID" value="KNZ61480.1"/>
    <property type="molecule type" value="Genomic_DNA"/>
</dbReference>
<dbReference type="VEuPathDB" id="FungiDB:VP01_1394g2"/>
<accession>A0A0L6VMZ3</accession>